<dbReference type="SUPFAM" id="SSF53187">
    <property type="entry name" value="Zn-dependent exopeptidases"/>
    <property type="match status" value="1"/>
</dbReference>
<protein>
    <submittedName>
        <fullName evidence="7">Glutamate carboxypeptidase</fullName>
    </submittedName>
</protein>
<dbReference type="STRING" id="1173111.SAMN05444955_101337"/>
<dbReference type="PIRSF" id="PIRSF037238">
    <property type="entry name" value="Carboxypeptidase_G2"/>
    <property type="match status" value="1"/>
</dbReference>
<dbReference type="GO" id="GO:0004180">
    <property type="term" value="F:carboxypeptidase activity"/>
    <property type="evidence" value="ECO:0007669"/>
    <property type="project" value="UniProtKB-KW"/>
</dbReference>
<evidence type="ECO:0000256" key="5">
    <source>
        <dbReference type="PIRSR" id="PIRSR037238-1"/>
    </source>
</evidence>
<evidence type="ECO:0000256" key="1">
    <source>
        <dbReference type="ARBA" id="ARBA00001947"/>
    </source>
</evidence>
<organism evidence="7 8">
    <name type="scientific">Lihuaxuella thermophila</name>
    <dbReference type="NCBI Taxonomy" id="1173111"/>
    <lineage>
        <taxon>Bacteria</taxon>
        <taxon>Bacillati</taxon>
        <taxon>Bacillota</taxon>
        <taxon>Bacilli</taxon>
        <taxon>Bacillales</taxon>
        <taxon>Thermoactinomycetaceae</taxon>
        <taxon>Lihuaxuella</taxon>
    </lineage>
</organism>
<dbReference type="Pfam" id="PF01546">
    <property type="entry name" value="Peptidase_M20"/>
    <property type="match status" value="1"/>
</dbReference>
<evidence type="ECO:0000313" key="7">
    <source>
        <dbReference type="EMBL" id="SEM73888.1"/>
    </source>
</evidence>
<dbReference type="OrthoDB" id="9783294at2"/>
<dbReference type="InterPro" id="IPR050072">
    <property type="entry name" value="Peptidase_M20A"/>
</dbReference>
<keyword evidence="8" id="KW-1185">Reference proteome</keyword>
<dbReference type="CDD" id="cd03885">
    <property type="entry name" value="M20_CPDG2"/>
    <property type="match status" value="1"/>
</dbReference>
<name>A0A1H8AVR5_9BACL</name>
<dbReference type="Pfam" id="PF07687">
    <property type="entry name" value="M20_dimer"/>
    <property type="match status" value="1"/>
</dbReference>
<dbReference type="Gene3D" id="3.30.70.360">
    <property type="match status" value="1"/>
</dbReference>
<dbReference type="Gene3D" id="3.40.630.10">
    <property type="entry name" value="Zn peptidases"/>
    <property type="match status" value="1"/>
</dbReference>
<keyword evidence="7" id="KW-0121">Carboxypeptidase</keyword>
<reference evidence="7 8" key="1">
    <citation type="submission" date="2016-10" db="EMBL/GenBank/DDBJ databases">
        <authorList>
            <person name="de Groot N.N."/>
        </authorList>
    </citation>
    <scope>NUCLEOTIDE SEQUENCE [LARGE SCALE GENOMIC DNA]</scope>
    <source>
        <strain evidence="7 8">DSM 46701</strain>
    </source>
</reference>
<feature type="active site" evidence="5">
    <location>
        <position position="95"/>
    </location>
</feature>
<evidence type="ECO:0000256" key="2">
    <source>
        <dbReference type="ARBA" id="ARBA00022723"/>
    </source>
</evidence>
<dbReference type="PROSITE" id="PS00758">
    <property type="entry name" value="ARGE_DAPE_CPG2_1"/>
    <property type="match status" value="1"/>
</dbReference>
<keyword evidence="4" id="KW-0862">Zinc</keyword>
<dbReference type="Proteomes" id="UP000199695">
    <property type="component" value="Unassembled WGS sequence"/>
</dbReference>
<keyword evidence="3" id="KW-0378">Hydrolase</keyword>
<evidence type="ECO:0000313" key="8">
    <source>
        <dbReference type="Proteomes" id="UP000199695"/>
    </source>
</evidence>
<gene>
    <name evidence="7" type="ORF">SAMN05444955_101337</name>
</gene>
<dbReference type="PANTHER" id="PTHR43808">
    <property type="entry name" value="ACETYLORNITHINE DEACETYLASE"/>
    <property type="match status" value="1"/>
</dbReference>
<sequence>MKNHEKPPLFSPSQIRTVAAEATVGWENRLRALVEVDCGTRNPAGVKRVGDIFAGWMSAIGFQVDHLPVEGCAGLWVGRMFGKGRKRIGLLGHADTVYPDGTAESRPMKRQEQLLLGPGVSDMKGGLLVGLYAVEVLRKLGWEDFSEICFVLNSEEETGSFHTRNRMAEQLSGMDAVYVLEAARANGNIVSSRAGVAQLTLTACGRSAHAGVEPEKGANAIVALLDLLQWLRQRTTGEDAYRINIGTIQGGTASNVVPDRAVAQVDIRLFHHDAVDRVDRLAKEAASRPTTPGVTITADLKLWFPPMFYNQEIGRLAALAVECADSLGMSLGHTGTGGGSDANWIAAQGVPCLDGLGPVGGLDHSPDEYIEPDSFVPRTALLALLMTCTPLCKQSQ</sequence>
<dbReference type="InterPro" id="IPR011650">
    <property type="entry name" value="Peptidase_M20_dimer"/>
</dbReference>
<dbReference type="InterPro" id="IPR002933">
    <property type="entry name" value="Peptidase_M20"/>
</dbReference>
<dbReference type="PANTHER" id="PTHR43808:SF9">
    <property type="entry name" value="BLL0789 PROTEIN"/>
    <property type="match status" value="1"/>
</dbReference>
<dbReference type="GO" id="GO:0046872">
    <property type="term" value="F:metal ion binding"/>
    <property type="evidence" value="ECO:0007669"/>
    <property type="project" value="UniProtKB-KW"/>
</dbReference>
<dbReference type="EMBL" id="FOCQ01000001">
    <property type="protein sequence ID" value="SEM73888.1"/>
    <property type="molecule type" value="Genomic_DNA"/>
</dbReference>
<dbReference type="AlphaFoldDB" id="A0A1H8AVR5"/>
<evidence type="ECO:0000256" key="3">
    <source>
        <dbReference type="ARBA" id="ARBA00022801"/>
    </source>
</evidence>
<keyword evidence="2" id="KW-0479">Metal-binding</keyword>
<dbReference type="InterPro" id="IPR036264">
    <property type="entry name" value="Bact_exopeptidase_dim_dom"/>
</dbReference>
<evidence type="ECO:0000256" key="4">
    <source>
        <dbReference type="ARBA" id="ARBA00022833"/>
    </source>
</evidence>
<proteinExistence type="predicted"/>
<feature type="active site" description="Proton acceptor" evidence="5">
    <location>
        <position position="156"/>
    </location>
</feature>
<evidence type="ECO:0000259" key="6">
    <source>
        <dbReference type="Pfam" id="PF07687"/>
    </source>
</evidence>
<accession>A0A1H8AVR5</accession>
<feature type="domain" description="Peptidase M20 dimerisation" evidence="6">
    <location>
        <begin position="193"/>
        <end position="287"/>
    </location>
</feature>
<dbReference type="SUPFAM" id="SSF55031">
    <property type="entry name" value="Bacterial exopeptidase dimerisation domain"/>
    <property type="match status" value="1"/>
</dbReference>
<dbReference type="RefSeq" id="WP_089964631.1">
    <property type="nucleotide sequence ID" value="NZ_FOCQ01000001.1"/>
</dbReference>
<dbReference type="InterPro" id="IPR017150">
    <property type="entry name" value="Pept_M20_glutamate_carboxypep"/>
</dbReference>
<comment type="cofactor">
    <cofactor evidence="1">
        <name>Zn(2+)</name>
        <dbReference type="ChEBI" id="CHEBI:29105"/>
    </cofactor>
</comment>
<keyword evidence="7" id="KW-0645">Protease</keyword>
<dbReference type="InterPro" id="IPR001261">
    <property type="entry name" value="ArgE/DapE_CS"/>
</dbReference>